<dbReference type="EMBL" id="WIXE01010899">
    <property type="protein sequence ID" value="KAK5977205.1"/>
    <property type="molecule type" value="Genomic_DNA"/>
</dbReference>
<name>A0AAN8FD36_TRICO</name>
<accession>A0AAN8FD36</accession>
<evidence type="ECO:0000313" key="2">
    <source>
        <dbReference type="Proteomes" id="UP001331761"/>
    </source>
</evidence>
<organism evidence="1 2">
    <name type="scientific">Trichostrongylus colubriformis</name>
    <name type="common">Black scour worm</name>
    <dbReference type="NCBI Taxonomy" id="6319"/>
    <lineage>
        <taxon>Eukaryota</taxon>
        <taxon>Metazoa</taxon>
        <taxon>Ecdysozoa</taxon>
        <taxon>Nematoda</taxon>
        <taxon>Chromadorea</taxon>
        <taxon>Rhabditida</taxon>
        <taxon>Rhabditina</taxon>
        <taxon>Rhabditomorpha</taxon>
        <taxon>Strongyloidea</taxon>
        <taxon>Trichostrongylidae</taxon>
        <taxon>Trichostrongylus</taxon>
    </lineage>
</organism>
<comment type="caution">
    <text evidence="1">The sequence shown here is derived from an EMBL/GenBank/DDBJ whole genome shotgun (WGS) entry which is preliminary data.</text>
</comment>
<evidence type="ECO:0000313" key="1">
    <source>
        <dbReference type="EMBL" id="KAK5977205.1"/>
    </source>
</evidence>
<keyword evidence="2" id="KW-1185">Reference proteome</keyword>
<sequence length="117" mass="13134">MMKEAMAPATLQGLRVVLDFGMDAINAVKAVFPSPSVEGCAFHLVQAWNRSRNALGLRQLLGVLLDVKHPLMSKLILALQGCVSDAKEALLYHEANRTERMRIRRRDILRRLAQQGR</sequence>
<reference evidence="1 2" key="1">
    <citation type="submission" date="2019-10" db="EMBL/GenBank/DDBJ databases">
        <title>Assembly and Annotation for the nematode Trichostrongylus colubriformis.</title>
        <authorList>
            <person name="Martin J."/>
        </authorList>
    </citation>
    <scope>NUCLEOTIDE SEQUENCE [LARGE SCALE GENOMIC DNA]</scope>
    <source>
        <strain evidence="1">G859</strain>
        <tissue evidence="1">Whole worm</tissue>
    </source>
</reference>
<proteinExistence type="predicted"/>
<gene>
    <name evidence="1" type="ORF">GCK32_011421</name>
</gene>
<protein>
    <recommendedName>
        <fullName evidence="3">MULE transposase domain-containing protein</fullName>
    </recommendedName>
</protein>
<dbReference type="AlphaFoldDB" id="A0AAN8FD36"/>
<evidence type="ECO:0008006" key="3">
    <source>
        <dbReference type="Google" id="ProtNLM"/>
    </source>
</evidence>
<dbReference type="Proteomes" id="UP001331761">
    <property type="component" value="Unassembled WGS sequence"/>
</dbReference>